<comment type="caution">
    <text evidence="5">The sequence shown here is derived from an EMBL/GenBank/DDBJ whole genome shotgun (WGS) entry which is preliminary data.</text>
</comment>
<keyword evidence="3 4" id="KW-0546">Nucleotide metabolism</keyword>
<reference evidence="5 6" key="1">
    <citation type="submission" date="2024-09" db="EMBL/GenBank/DDBJ databases">
        <authorList>
            <person name="Sun Q."/>
            <person name="Mori K."/>
        </authorList>
    </citation>
    <scope>NUCLEOTIDE SEQUENCE [LARGE SCALE GENOMIC DNA]</scope>
    <source>
        <strain evidence="5 6">CCM 7539</strain>
    </source>
</reference>
<dbReference type="PANTHER" id="PTHR43213:SF5">
    <property type="entry name" value="BIFUNCTIONAL DTTP_UTP PYROPHOSPHATASE_METHYLTRANSFERASE PROTEIN-RELATED"/>
    <property type="match status" value="1"/>
</dbReference>
<evidence type="ECO:0000313" key="6">
    <source>
        <dbReference type="Proteomes" id="UP001589767"/>
    </source>
</evidence>
<evidence type="ECO:0000313" key="5">
    <source>
        <dbReference type="EMBL" id="MFC0309596.1"/>
    </source>
</evidence>
<sequence length="193" mass="21535">MQKIYLGSNSPRRLQLLQQLGLTVEVLKAEIDETPQKEESAEEYVIRMAINKNQQICQLFPDKHYYPLLTADTCITLNRQILCKPASIEQAHEMLQQLSGKTHQVLTAIAVSYQQQLYHHLQISQVTFKTLSTAEIMAYVATGEPLDKAGAYAIQGLAAGFIKHLNGSYSGVMGLPLFETAELLKKFNLAILG</sequence>
<protein>
    <recommendedName>
        <fullName evidence="4">dTTP/UTP pyrophosphatase</fullName>
        <shortName evidence="4">dTTPase/UTPase</shortName>
        <ecNumber evidence="4">3.6.1.9</ecNumber>
    </recommendedName>
    <alternativeName>
        <fullName evidence="4">Nucleoside triphosphate pyrophosphatase</fullName>
    </alternativeName>
    <alternativeName>
        <fullName evidence="4">Nucleotide pyrophosphatase</fullName>
        <shortName evidence="4">Nucleotide PPase</shortName>
    </alternativeName>
</protein>
<dbReference type="Gene3D" id="3.90.950.10">
    <property type="match status" value="1"/>
</dbReference>
<comment type="similarity">
    <text evidence="4">Belongs to the Maf family. YhdE subfamily.</text>
</comment>
<evidence type="ECO:0000256" key="2">
    <source>
        <dbReference type="ARBA" id="ARBA00022801"/>
    </source>
</evidence>
<dbReference type="RefSeq" id="WP_382371182.1">
    <property type="nucleotide sequence ID" value="NZ_JBHLWB010000008.1"/>
</dbReference>
<comment type="catalytic activity">
    <reaction evidence="4">
        <text>UTP + H2O = UMP + diphosphate + H(+)</text>
        <dbReference type="Rhea" id="RHEA:29395"/>
        <dbReference type="ChEBI" id="CHEBI:15377"/>
        <dbReference type="ChEBI" id="CHEBI:15378"/>
        <dbReference type="ChEBI" id="CHEBI:33019"/>
        <dbReference type="ChEBI" id="CHEBI:46398"/>
        <dbReference type="ChEBI" id="CHEBI:57865"/>
        <dbReference type="EC" id="3.6.1.9"/>
    </reaction>
</comment>
<dbReference type="EC" id="3.6.1.9" evidence="4"/>
<comment type="cofactor">
    <cofactor evidence="1 4">
        <name>a divalent metal cation</name>
        <dbReference type="ChEBI" id="CHEBI:60240"/>
    </cofactor>
</comment>
<dbReference type="CDD" id="cd00555">
    <property type="entry name" value="Maf"/>
    <property type="match status" value="1"/>
</dbReference>
<evidence type="ECO:0000256" key="1">
    <source>
        <dbReference type="ARBA" id="ARBA00001968"/>
    </source>
</evidence>
<feature type="site" description="Important for substrate specificity" evidence="4">
    <location>
        <position position="155"/>
    </location>
</feature>
<dbReference type="PIRSF" id="PIRSF006305">
    <property type="entry name" value="Maf"/>
    <property type="match status" value="1"/>
</dbReference>
<dbReference type="NCBIfam" id="TIGR00172">
    <property type="entry name" value="maf"/>
    <property type="match status" value="1"/>
</dbReference>
<comment type="catalytic activity">
    <reaction evidence="4">
        <text>dTTP + H2O = dTMP + diphosphate + H(+)</text>
        <dbReference type="Rhea" id="RHEA:28534"/>
        <dbReference type="ChEBI" id="CHEBI:15377"/>
        <dbReference type="ChEBI" id="CHEBI:15378"/>
        <dbReference type="ChEBI" id="CHEBI:33019"/>
        <dbReference type="ChEBI" id="CHEBI:37568"/>
        <dbReference type="ChEBI" id="CHEBI:63528"/>
        <dbReference type="EC" id="3.6.1.9"/>
    </reaction>
</comment>
<dbReference type="HAMAP" id="MF_00528">
    <property type="entry name" value="Maf"/>
    <property type="match status" value="1"/>
</dbReference>
<dbReference type="SUPFAM" id="SSF52972">
    <property type="entry name" value="ITPase-like"/>
    <property type="match status" value="1"/>
</dbReference>
<comment type="caution">
    <text evidence="4">Lacks conserved residue(s) required for the propagation of feature annotation.</text>
</comment>
<dbReference type="EMBL" id="JBHLWB010000008">
    <property type="protein sequence ID" value="MFC0309596.1"/>
    <property type="molecule type" value="Genomic_DNA"/>
</dbReference>
<organism evidence="5 6">
    <name type="scientific">Gallibacterium trehalosifermentans</name>
    <dbReference type="NCBI Taxonomy" id="516935"/>
    <lineage>
        <taxon>Bacteria</taxon>
        <taxon>Pseudomonadati</taxon>
        <taxon>Pseudomonadota</taxon>
        <taxon>Gammaproteobacteria</taxon>
        <taxon>Pasteurellales</taxon>
        <taxon>Pasteurellaceae</taxon>
        <taxon>Gallibacterium</taxon>
    </lineage>
</organism>
<dbReference type="Proteomes" id="UP001589767">
    <property type="component" value="Unassembled WGS sequence"/>
</dbReference>
<accession>A0ABV6H1V7</accession>
<comment type="function">
    <text evidence="4">Nucleoside triphosphate pyrophosphatase that hydrolyzes dTTP and UTP. May have a dual role in cell division arrest and in preventing the incorporation of modified nucleotides into cellular nucleic acids.</text>
</comment>
<dbReference type="Pfam" id="PF02545">
    <property type="entry name" value="Maf"/>
    <property type="match status" value="1"/>
</dbReference>
<dbReference type="InterPro" id="IPR029001">
    <property type="entry name" value="ITPase-like_fam"/>
</dbReference>
<feature type="site" description="Important for substrate specificity" evidence="4">
    <location>
        <position position="12"/>
    </location>
</feature>
<proteinExistence type="inferred from homology"/>
<keyword evidence="6" id="KW-1185">Reference proteome</keyword>
<dbReference type="GO" id="GO:0016787">
    <property type="term" value="F:hydrolase activity"/>
    <property type="evidence" value="ECO:0007669"/>
    <property type="project" value="UniProtKB-KW"/>
</dbReference>
<feature type="active site" description="Proton acceptor" evidence="4">
    <location>
        <position position="72"/>
    </location>
</feature>
<name>A0ABV6H1V7_9PAST</name>
<gene>
    <name evidence="5" type="ORF">ACFFHK_07755</name>
</gene>
<keyword evidence="2 4" id="KW-0378">Hydrolase</keyword>
<dbReference type="PANTHER" id="PTHR43213">
    <property type="entry name" value="BIFUNCTIONAL DTTP/UTP PYROPHOSPHATASE/METHYLTRANSFERASE PROTEIN-RELATED"/>
    <property type="match status" value="1"/>
</dbReference>
<dbReference type="InterPro" id="IPR003697">
    <property type="entry name" value="Maf-like"/>
</dbReference>
<evidence type="ECO:0000256" key="4">
    <source>
        <dbReference type="HAMAP-Rule" id="MF_00528"/>
    </source>
</evidence>
<comment type="subcellular location">
    <subcellularLocation>
        <location evidence="4">Cytoplasm</location>
    </subcellularLocation>
</comment>
<evidence type="ECO:0000256" key="3">
    <source>
        <dbReference type="ARBA" id="ARBA00023080"/>
    </source>
</evidence>
<feature type="site" description="Important for substrate specificity" evidence="4">
    <location>
        <position position="73"/>
    </location>
</feature>
<keyword evidence="4" id="KW-0963">Cytoplasm</keyword>